<evidence type="ECO:0000256" key="1">
    <source>
        <dbReference type="ARBA" id="ARBA00004651"/>
    </source>
</evidence>
<dbReference type="PANTHER" id="PTHR28259:SF16">
    <property type="entry name" value="FLUORIDE-SPECIFIC ION CHANNEL FLUC 2"/>
    <property type="match status" value="1"/>
</dbReference>
<sequence>MNLLLLGLGGFFGAAVRYLLSSYGNQKHSYIPAGTLFVNLTGSFFLGITIAMEVSSSVNVLLAIGFLGAFTTFSTMQTEAVRLFDDQKRIMAAFYLLITLIGGTLFAALGFYLVITL</sequence>
<evidence type="ECO:0000256" key="7">
    <source>
        <dbReference type="ARBA" id="ARBA00023053"/>
    </source>
</evidence>
<dbReference type="AlphaFoldDB" id="A0A4Y8LKA6"/>
<comment type="catalytic activity">
    <reaction evidence="12">
        <text>fluoride(in) = fluoride(out)</text>
        <dbReference type="Rhea" id="RHEA:76159"/>
        <dbReference type="ChEBI" id="CHEBI:17051"/>
    </reaction>
    <physiologicalReaction direction="left-to-right" evidence="12">
        <dbReference type="Rhea" id="RHEA:76160"/>
    </physiologicalReaction>
</comment>
<evidence type="ECO:0000256" key="6">
    <source>
        <dbReference type="ARBA" id="ARBA00022989"/>
    </source>
</evidence>
<dbReference type="GO" id="GO:0005886">
    <property type="term" value="C:plasma membrane"/>
    <property type="evidence" value="ECO:0007669"/>
    <property type="project" value="UniProtKB-SubCell"/>
</dbReference>
<evidence type="ECO:0000256" key="8">
    <source>
        <dbReference type="ARBA" id="ARBA00023065"/>
    </source>
</evidence>
<dbReference type="OrthoDB" id="9815830at2"/>
<comment type="activity regulation">
    <text evidence="14">Na(+) is not transported, but it plays an essential structural role and its presence is essential for fluoride channel function.</text>
</comment>
<keyword evidence="10 14" id="KW-0407">Ion channel</keyword>
<protein>
    <recommendedName>
        <fullName evidence="14">Fluoride-specific ion channel FluC</fullName>
    </recommendedName>
</protein>
<evidence type="ECO:0000256" key="14">
    <source>
        <dbReference type="HAMAP-Rule" id="MF_00454"/>
    </source>
</evidence>
<keyword evidence="5 14" id="KW-0479">Metal-binding</keyword>
<comment type="caution">
    <text evidence="14">Lacks conserved residue(s) required for the propagation of feature annotation.</text>
</comment>
<name>A0A4Y8LKA6_9BACL</name>
<keyword evidence="7 14" id="KW-0915">Sodium</keyword>
<keyword evidence="16" id="KW-1185">Reference proteome</keyword>
<dbReference type="PANTHER" id="PTHR28259">
    <property type="entry name" value="FLUORIDE EXPORT PROTEIN 1-RELATED"/>
    <property type="match status" value="1"/>
</dbReference>
<comment type="subcellular location">
    <subcellularLocation>
        <location evidence="1 14">Cell membrane</location>
        <topology evidence="1 14">Multi-pass membrane protein</topology>
    </subcellularLocation>
</comment>
<comment type="similarity">
    <text evidence="11 14">Belongs to the fluoride channel Fluc/FEX (TC 1.A.43) family.</text>
</comment>
<evidence type="ECO:0000256" key="11">
    <source>
        <dbReference type="ARBA" id="ARBA00035120"/>
    </source>
</evidence>
<accession>A0A4Y8LKA6</accession>
<keyword evidence="3 14" id="KW-1003">Cell membrane</keyword>
<feature type="binding site" evidence="14">
    <location>
        <position position="68"/>
    </location>
    <ligand>
        <name>Na(+)</name>
        <dbReference type="ChEBI" id="CHEBI:29101"/>
        <note>structural</note>
    </ligand>
</feature>
<evidence type="ECO:0000256" key="10">
    <source>
        <dbReference type="ARBA" id="ARBA00023303"/>
    </source>
</evidence>
<evidence type="ECO:0000313" key="15">
    <source>
        <dbReference type="EMBL" id="TFE01629.1"/>
    </source>
</evidence>
<feature type="binding site" evidence="14">
    <location>
        <position position="71"/>
    </location>
    <ligand>
        <name>Na(+)</name>
        <dbReference type="ChEBI" id="CHEBI:29101"/>
        <note>structural</note>
    </ligand>
</feature>
<dbReference type="RefSeq" id="WP_134381345.1">
    <property type="nucleotide sequence ID" value="NZ_SORX01000004.1"/>
</dbReference>
<evidence type="ECO:0000313" key="16">
    <source>
        <dbReference type="Proteomes" id="UP000297776"/>
    </source>
</evidence>
<dbReference type="GO" id="GO:0062054">
    <property type="term" value="F:fluoride channel activity"/>
    <property type="evidence" value="ECO:0007669"/>
    <property type="project" value="UniProtKB-UniRule"/>
</dbReference>
<keyword evidence="4 14" id="KW-0812">Transmembrane</keyword>
<keyword evidence="9 14" id="KW-0472">Membrane</keyword>
<feature type="transmembrane region" description="Helical" evidence="14">
    <location>
        <begin position="92"/>
        <end position="115"/>
    </location>
</feature>
<gene>
    <name evidence="14 15" type="primary">crcB</name>
    <name evidence="14" type="synonym">fluC</name>
    <name evidence="15" type="ORF">E2626_08645</name>
</gene>
<dbReference type="Pfam" id="PF02537">
    <property type="entry name" value="CRCB"/>
    <property type="match status" value="1"/>
</dbReference>
<evidence type="ECO:0000256" key="4">
    <source>
        <dbReference type="ARBA" id="ARBA00022692"/>
    </source>
</evidence>
<dbReference type="EMBL" id="SORX01000004">
    <property type="protein sequence ID" value="TFE01629.1"/>
    <property type="molecule type" value="Genomic_DNA"/>
</dbReference>
<organism evidence="15 16">
    <name type="scientific">Jeotgalibacillus salarius</name>
    <dbReference type="NCBI Taxonomy" id="546023"/>
    <lineage>
        <taxon>Bacteria</taxon>
        <taxon>Bacillati</taxon>
        <taxon>Bacillota</taxon>
        <taxon>Bacilli</taxon>
        <taxon>Bacillales</taxon>
        <taxon>Caryophanaceae</taxon>
        <taxon>Jeotgalibacillus</taxon>
    </lineage>
</organism>
<reference evidence="15 16" key="1">
    <citation type="submission" date="2019-03" db="EMBL/GenBank/DDBJ databases">
        <authorList>
            <person name="Yang Y."/>
        </authorList>
    </citation>
    <scope>NUCLEOTIDE SEQUENCE [LARGE SCALE GENOMIC DNA]</scope>
    <source>
        <strain evidence="15 16">ASL-1</strain>
    </source>
</reference>
<dbReference type="Proteomes" id="UP000297776">
    <property type="component" value="Unassembled WGS sequence"/>
</dbReference>
<keyword evidence="8 14" id="KW-0406">Ion transport</keyword>
<dbReference type="GO" id="GO:0046872">
    <property type="term" value="F:metal ion binding"/>
    <property type="evidence" value="ECO:0007669"/>
    <property type="project" value="UniProtKB-KW"/>
</dbReference>
<evidence type="ECO:0000256" key="5">
    <source>
        <dbReference type="ARBA" id="ARBA00022723"/>
    </source>
</evidence>
<evidence type="ECO:0000256" key="3">
    <source>
        <dbReference type="ARBA" id="ARBA00022475"/>
    </source>
</evidence>
<evidence type="ECO:0000256" key="9">
    <source>
        <dbReference type="ARBA" id="ARBA00023136"/>
    </source>
</evidence>
<feature type="transmembrane region" description="Helical" evidence="14">
    <location>
        <begin position="45"/>
        <end position="71"/>
    </location>
</feature>
<keyword evidence="6 14" id="KW-1133">Transmembrane helix</keyword>
<evidence type="ECO:0000256" key="12">
    <source>
        <dbReference type="ARBA" id="ARBA00035585"/>
    </source>
</evidence>
<evidence type="ECO:0000256" key="13">
    <source>
        <dbReference type="ARBA" id="ARBA00049940"/>
    </source>
</evidence>
<dbReference type="InterPro" id="IPR003691">
    <property type="entry name" value="FluC"/>
</dbReference>
<proteinExistence type="inferred from homology"/>
<dbReference type="NCBIfam" id="TIGR00494">
    <property type="entry name" value="crcB"/>
    <property type="match status" value="1"/>
</dbReference>
<dbReference type="HAMAP" id="MF_00454">
    <property type="entry name" value="FluC"/>
    <property type="match status" value="1"/>
</dbReference>
<comment type="function">
    <text evidence="13 14">Fluoride-specific ion channel. Important for reducing fluoride concentration in the cell, thus reducing its toxicity.</text>
</comment>
<keyword evidence="2 14" id="KW-0813">Transport</keyword>
<dbReference type="GO" id="GO:0140114">
    <property type="term" value="P:cellular detoxification of fluoride"/>
    <property type="evidence" value="ECO:0007669"/>
    <property type="project" value="UniProtKB-UniRule"/>
</dbReference>
<evidence type="ECO:0000256" key="2">
    <source>
        <dbReference type="ARBA" id="ARBA00022448"/>
    </source>
</evidence>
<comment type="caution">
    <text evidence="15">The sequence shown here is derived from an EMBL/GenBank/DDBJ whole genome shotgun (WGS) entry which is preliminary data.</text>
</comment>